<accession>A0A0B6ZLM4</accession>
<dbReference type="EMBL" id="HACG01022649">
    <property type="protein sequence ID" value="CEK69514.1"/>
    <property type="molecule type" value="Transcribed_RNA"/>
</dbReference>
<name>A0A0B6ZLM4_9EUPU</name>
<organism evidence="1">
    <name type="scientific">Arion vulgaris</name>
    <dbReference type="NCBI Taxonomy" id="1028688"/>
    <lineage>
        <taxon>Eukaryota</taxon>
        <taxon>Metazoa</taxon>
        <taxon>Spiralia</taxon>
        <taxon>Lophotrochozoa</taxon>
        <taxon>Mollusca</taxon>
        <taxon>Gastropoda</taxon>
        <taxon>Heterobranchia</taxon>
        <taxon>Euthyneura</taxon>
        <taxon>Panpulmonata</taxon>
        <taxon>Eupulmonata</taxon>
        <taxon>Stylommatophora</taxon>
        <taxon>Helicina</taxon>
        <taxon>Arionoidea</taxon>
        <taxon>Arionidae</taxon>
        <taxon>Arion</taxon>
    </lineage>
</organism>
<evidence type="ECO:0000313" key="1">
    <source>
        <dbReference type="EMBL" id="CEK69514.1"/>
    </source>
</evidence>
<protein>
    <submittedName>
        <fullName evidence="1">Uncharacterized protein</fullName>
    </submittedName>
</protein>
<proteinExistence type="predicted"/>
<gene>
    <name evidence="1" type="primary">ORF70491</name>
</gene>
<dbReference type="AlphaFoldDB" id="A0A0B6ZLM4"/>
<sequence>MMNVRVGVNQGVRVLALKVLITSQLTRLSPDESTADRTLVKVDKHPRKAVLANTTTYIHRTGHIV</sequence>
<reference evidence="1" key="1">
    <citation type="submission" date="2014-12" db="EMBL/GenBank/DDBJ databases">
        <title>Insight into the proteome of Arion vulgaris.</title>
        <authorList>
            <person name="Aradska J."/>
            <person name="Bulat T."/>
            <person name="Smidak R."/>
            <person name="Sarate P."/>
            <person name="Gangsoo J."/>
            <person name="Sialana F."/>
            <person name="Bilban M."/>
            <person name="Lubec G."/>
        </authorList>
    </citation>
    <scope>NUCLEOTIDE SEQUENCE</scope>
    <source>
        <tissue evidence="1">Skin</tissue>
    </source>
</reference>